<dbReference type="HAMAP" id="MF_00281">
    <property type="entry name" value="Phe_tRNA_synth_alpha1"/>
    <property type="match status" value="1"/>
</dbReference>
<dbReference type="InterPro" id="IPR022911">
    <property type="entry name" value="Phe_tRNA_ligase_alpha1_bac"/>
</dbReference>
<evidence type="ECO:0000313" key="16">
    <source>
        <dbReference type="Proteomes" id="UP000034246"/>
    </source>
</evidence>
<dbReference type="PANTHER" id="PTHR11538:SF41">
    <property type="entry name" value="PHENYLALANINE--TRNA LIGASE, MITOCHONDRIAL"/>
    <property type="match status" value="1"/>
</dbReference>
<dbReference type="PROSITE" id="PS50862">
    <property type="entry name" value="AA_TRNA_LIGASE_II"/>
    <property type="match status" value="1"/>
</dbReference>
<evidence type="ECO:0000256" key="12">
    <source>
        <dbReference type="ARBA" id="ARBA00049255"/>
    </source>
</evidence>
<dbReference type="InterPro" id="IPR010978">
    <property type="entry name" value="tRNA-bd_arm"/>
</dbReference>
<reference evidence="15 16" key="1">
    <citation type="journal article" date="2015" name="Nature">
        <title>rRNA introns, odd ribosomes, and small enigmatic genomes across a large radiation of phyla.</title>
        <authorList>
            <person name="Brown C.T."/>
            <person name="Hug L.A."/>
            <person name="Thomas B.C."/>
            <person name="Sharon I."/>
            <person name="Castelle C.J."/>
            <person name="Singh A."/>
            <person name="Wilkins M.J."/>
            <person name="Williams K.H."/>
            <person name="Banfield J.F."/>
        </authorList>
    </citation>
    <scope>NUCLEOTIDE SEQUENCE [LARGE SCALE GENOMIC DNA]</scope>
</reference>
<dbReference type="GO" id="GO:0005524">
    <property type="term" value="F:ATP binding"/>
    <property type="evidence" value="ECO:0007669"/>
    <property type="project" value="UniProtKB-UniRule"/>
</dbReference>
<dbReference type="Pfam" id="PF01409">
    <property type="entry name" value="tRNA-synt_2d"/>
    <property type="match status" value="1"/>
</dbReference>
<dbReference type="GO" id="GO:0006432">
    <property type="term" value="P:phenylalanyl-tRNA aminoacylation"/>
    <property type="evidence" value="ECO:0007669"/>
    <property type="project" value="UniProtKB-UniRule"/>
</dbReference>
<dbReference type="SUPFAM" id="SSF46589">
    <property type="entry name" value="tRNA-binding arm"/>
    <property type="match status" value="1"/>
</dbReference>
<dbReference type="AlphaFoldDB" id="A0A0G0N981"/>
<evidence type="ECO:0000256" key="1">
    <source>
        <dbReference type="ARBA" id="ARBA00004496"/>
    </source>
</evidence>
<evidence type="ECO:0000256" key="3">
    <source>
        <dbReference type="ARBA" id="ARBA00011209"/>
    </source>
</evidence>
<organism evidence="15 16">
    <name type="scientific">Candidatus Woesebacteria bacterium GW2011_GWA1_39_21</name>
    <dbReference type="NCBI Taxonomy" id="1618550"/>
    <lineage>
        <taxon>Bacteria</taxon>
        <taxon>Candidatus Woeseibacteriota</taxon>
    </lineage>
</organism>
<dbReference type="SUPFAM" id="SSF55681">
    <property type="entry name" value="Class II aaRS and biotin synthetases"/>
    <property type="match status" value="1"/>
</dbReference>
<keyword evidence="9 13" id="KW-0460">Magnesium</keyword>
<keyword evidence="6 13" id="KW-0479">Metal-binding</keyword>
<feature type="binding site" evidence="13">
    <location>
        <position position="256"/>
    </location>
    <ligand>
        <name>Mg(2+)</name>
        <dbReference type="ChEBI" id="CHEBI:18420"/>
        <note>shared with beta subunit</note>
    </ligand>
</feature>
<keyword evidence="4 13" id="KW-0963">Cytoplasm</keyword>
<dbReference type="EMBL" id="LBWP01000001">
    <property type="protein sequence ID" value="KKR12023.1"/>
    <property type="molecule type" value="Genomic_DNA"/>
</dbReference>
<dbReference type="InterPro" id="IPR045864">
    <property type="entry name" value="aa-tRNA-synth_II/BPL/LPL"/>
</dbReference>
<dbReference type="Pfam" id="PF02912">
    <property type="entry name" value="Phe_tRNA-synt_N"/>
    <property type="match status" value="1"/>
</dbReference>
<dbReference type="Gene3D" id="3.30.930.10">
    <property type="entry name" value="Bira Bifunctional Protein, Domain 2"/>
    <property type="match status" value="1"/>
</dbReference>
<dbReference type="GO" id="GO:0000287">
    <property type="term" value="F:magnesium ion binding"/>
    <property type="evidence" value="ECO:0007669"/>
    <property type="project" value="UniProtKB-UniRule"/>
</dbReference>
<evidence type="ECO:0000256" key="4">
    <source>
        <dbReference type="ARBA" id="ARBA00022490"/>
    </source>
</evidence>
<sequence>MREELNNLKNNALAQIIDAKNEDVLEELRITYLGRNGNINELTKEFKNLNDEEKKEMGILLNETKKTIEEAISSKLSEFKKEKSNAWFDYTIPGKKYNLGHIHLISQTIEEISNVFEKIGFVRVRYPEVEWDWYAFGALNFPVDHPARDEWETFFIDTKPHPKFGAMLLTPHTSSGQVREMQRVKTPPIRMINIAKCYRRQSDVSHYPMFHQFEGLVVDEGINITHLKGTLDYFAKSVFGQTVKTRIRPYHFQFTEPSFEVDFSCTICGGKGCKLCKEGWLEVGGSGMVHPNVLKAGGIDAKRYSGFAFGWGVERILMMKPGLNIPDLRQLYSTDVRYLKQF</sequence>
<comment type="similarity">
    <text evidence="2 13">Belongs to the class-II aminoacyl-tRNA synthetase family. Phe-tRNA synthetase alpha subunit type 1 subfamily.</text>
</comment>
<dbReference type="InterPro" id="IPR006195">
    <property type="entry name" value="aa-tRNA-synth_II"/>
</dbReference>
<comment type="cofactor">
    <cofactor evidence="13">
        <name>Mg(2+)</name>
        <dbReference type="ChEBI" id="CHEBI:18420"/>
    </cofactor>
    <text evidence="13">Binds 2 magnesium ions per tetramer.</text>
</comment>
<dbReference type="PANTHER" id="PTHR11538">
    <property type="entry name" value="PHENYLALANYL-TRNA SYNTHETASE"/>
    <property type="match status" value="1"/>
</dbReference>
<dbReference type="Proteomes" id="UP000034246">
    <property type="component" value="Unassembled WGS sequence"/>
</dbReference>
<evidence type="ECO:0000256" key="9">
    <source>
        <dbReference type="ARBA" id="ARBA00022842"/>
    </source>
</evidence>
<dbReference type="STRING" id="1618550.UT39_C0001G0078"/>
<dbReference type="NCBIfam" id="TIGR00468">
    <property type="entry name" value="pheS"/>
    <property type="match status" value="1"/>
</dbReference>
<dbReference type="PATRIC" id="fig|1618550.3.peg.83"/>
<dbReference type="GO" id="GO:0005737">
    <property type="term" value="C:cytoplasm"/>
    <property type="evidence" value="ECO:0007669"/>
    <property type="project" value="UniProtKB-SubCell"/>
</dbReference>
<keyword evidence="5 13" id="KW-0436">Ligase</keyword>
<keyword evidence="7 13" id="KW-0547">Nucleotide-binding</keyword>
<dbReference type="EC" id="6.1.1.20" evidence="13"/>
<evidence type="ECO:0000256" key="8">
    <source>
        <dbReference type="ARBA" id="ARBA00022840"/>
    </source>
</evidence>
<evidence type="ECO:0000256" key="13">
    <source>
        <dbReference type="HAMAP-Rule" id="MF_00281"/>
    </source>
</evidence>
<proteinExistence type="inferred from homology"/>
<evidence type="ECO:0000256" key="11">
    <source>
        <dbReference type="ARBA" id="ARBA00023146"/>
    </source>
</evidence>
<evidence type="ECO:0000256" key="10">
    <source>
        <dbReference type="ARBA" id="ARBA00022917"/>
    </source>
</evidence>
<keyword evidence="8 13" id="KW-0067">ATP-binding</keyword>
<comment type="caution">
    <text evidence="15">The sequence shown here is derived from an EMBL/GenBank/DDBJ whole genome shotgun (WGS) entry which is preliminary data.</text>
</comment>
<evidence type="ECO:0000256" key="5">
    <source>
        <dbReference type="ARBA" id="ARBA00022598"/>
    </source>
</evidence>
<dbReference type="InterPro" id="IPR004529">
    <property type="entry name" value="Phe-tRNA-synth_IIc_asu"/>
</dbReference>
<protein>
    <recommendedName>
        <fullName evidence="13">Phenylalanine--tRNA ligase alpha subunit</fullName>
        <ecNumber evidence="13">6.1.1.20</ecNumber>
    </recommendedName>
    <alternativeName>
        <fullName evidence="13">Phenylalanyl-tRNA synthetase alpha subunit</fullName>
        <shortName evidence="13">PheRS</shortName>
    </alternativeName>
</protein>
<evidence type="ECO:0000313" key="15">
    <source>
        <dbReference type="EMBL" id="KKR12023.1"/>
    </source>
</evidence>
<gene>
    <name evidence="13" type="primary">pheS</name>
    <name evidence="15" type="ORF">UT39_C0001G0078</name>
</gene>
<dbReference type="GO" id="GO:0000049">
    <property type="term" value="F:tRNA binding"/>
    <property type="evidence" value="ECO:0007669"/>
    <property type="project" value="InterPro"/>
</dbReference>
<accession>A0A0G0N981</accession>
<comment type="subcellular location">
    <subcellularLocation>
        <location evidence="1 13">Cytoplasm</location>
    </subcellularLocation>
</comment>
<evidence type="ECO:0000259" key="14">
    <source>
        <dbReference type="PROSITE" id="PS50862"/>
    </source>
</evidence>
<feature type="domain" description="Aminoacyl-transfer RNA synthetases class-II family profile" evidence="14">
    <location>
        <begin position="112"/>
        <end position="319"/>
    </location>
</feature>
<evidence type="ECO:0000256" key="2">
    <source>
        <dbReference type="ARBA" id="ARBA00010207"/>
    </source>
</evidence>
<comment type="subunit">
    <text evidence="3 13">Tetramer of two alpha and two beta subunits.</text>
</comment>
<dbReference type="GO" id="GO:0004826">
    <property type="term" value="F:phenylalanine-tRNA ligase activity"/>
    <property type="evidence" value="ECO:0007669"/>
    <property type="project" value="UniProtKB-UniRule"/>
</dbReference>
<keyword evidence="10 13" id="KW-0648">Protein biosynthesis</keyword>
<evidence type="ECO:0000256" key="7">
    <source>
        <dbReference type="ARBA" id="ARBA00022741"/>
    </source>
</evidence>
<name>A0A0G0N981_9BACT</name>
<dbReference type="InterPro" id="IPR004188">
    <property type="entry name" value="Phe-tRNA_ligase_II_N"/>
</dbReference>
<dbReference type="CDD" id="cd00496">
    <property type="entry name" value="PheRS_alpha_core"/>
    <property type="match status" value="1"/>
</dbReference>
<dbReference type="InterPro" id="IPR002319">
    <property type="entry name" value="Phenylalanyl-tRNA_Synthase"/>
</dbReference>
<evidence type="ECO:0000256" key="6">
    <source>
        <dbReference type="ARBA" id="ARBA00022723"/>
    </source>
</evidence>
<comment type="catalytic activity">
    <reaction evidence="12 13">
        <text>tRNA(Phe) + L-phenylalanine + ATP = L-phenylalanyl-tRNA(Phe) + AMP + diphosphate + H(+)</text>
        <dbReference type="Rhea" id="RHEA:19413"/>
        <dbReference type="Rhea" id="RHEA-COMP:9668"/>
        <dbReference type="Rhea" id="RHEA-COMP:9699"/>
        <dbReference type="ChEBI" id="CHEBI:15378"/>
        <dbReference type="ChEBI" id="CHEBI:30616"/>
        <dbReference type="ChEBI" id="CHEBI:33019"/>
        <dbReference type="ChEBI" id="CHEBI:58095"/>
        <dbReference type="ChEBI" id="CHEBI:78442"/>
        <dbReference type="ChEBI" id="CHEBI:78531"/>
        <dbReference type="ChEBI" id="CHEBI:456215"/>
        <dbReference type="EC" id="6.1.1.20"/>
    </reaction>
</comment>
<keyword evidence="11 13" id="KW-0030">Aminoacyl-tRNA synthetase</keyword>